<dbReference type="EMBL" id="BGZK01002821">
    <property type="protein sequence ID" value="GBP96698.1"/>
    <property type="molecule type" value="Genomic_DNA"/>
</dbReference>
<gene>
    <name evidence="1" type="ORF">EVAR_70042_1</name>
</gene>
<evidence type="ECO:0000313" key="2">
    <source>
        <dbReference type="Proteomes" id="UP000299102"/>
    </source>
</evidence>
<reference evidence="1 2" key="1">
    <citation type="journal article" date="2019" name="Commun. Biol.">
        <title>The bagworm genome reveals a unique fibroin gene that provides high tensile strength.</title>
        <authorList>
            <person name="Kono N."/>
            <person name="Nakamura H."/>
            <person name="Ohtoshi R."/>
            <person name="Tomita M."/>
            <person name="Numata K."/>
            <person name="Arakawa K."/>
        </authorList>
    </citation>
    <scope>NUCLEOTIDE SEQUENCE [LARGE SCALE GENOMIC DNA]</scope>
</reference>
<protein>
    <submittedName>
        <fullName evidence="1">Uncharacterized protein</fullName>
    </submittedName>
</protein>
<comment type="caution">
    <text evidence="1">The sequence shown here is derived from an EMBL/GenBank/DDBJ whole genome shotgun (WGS) entry which is preliminary data.</text>
</comment>
<organism evidence="1 2">
    <name type="scientific">Eumeta variegata</name>
    <name type="common">Bagworm moth</name>
    <name type="synonym">Eumeta japonica</name>
    <dbReference type="NCBI Taxonomy" id="151549"/>
    <lineage>
        <taxon>Eukaryota</taxon>
        <taxon>Metazoa</taxon>
        <taxon>Ecdysozoa</taxon>
        <taxon>Arthropoda</taxon>
        <taxon>Hexapoda</taxon>
        <taxon>Insecta</taxon>
        <taxon>Pterygota</taxon>
        <taxon>Neoptera</taxon>
        <taxon>Endopterygota</taxon>
        <taxon>Lepidoptera</taxon>
        <taxon>Glossata</taxon>
        <taxon>Ditrysia</taxon>
        <taxon>Tineoidea</taxon>
        <taxon>Psychidae</taxon>
        <taxon>Oiketicinae</taxon>
        <taxon>Eumeta</taxon>
    </lineage>
</organism>
<sequence length="120" mass="13591">MVGLDQTKPAKNSFGEHRWLGVLGETFDCQPGRGFDPEHVHNYDLDLFLTTWTNYVINALPMSVFKGSLPPQRVGPAQRQLVPSWTVIAHLYCVHTPKARGRTTQNLLAITRYTLTNLQE</sequence>
<evidence type="ECO:0000313" key="1">
    <source>
        <dbReference type="EMBL" id="GBP96698.1"/>
    </source>
</evidence>
<keyword evidence="2" id="KW-1185">Reference proteome</keyword>
<accession>A0A4C2A9D0</accession>
<name>A0A4C2A9D0_EUMVA</name>
<dbReference type="AlphaFoldDB" id="A0A4C2A9D0"/>
<proteinExistence type="predicted"/>
<dbReference type="Proteomes" id="UP000299102">
    <property type="component" value="Unassembled WGS sequence"/>
</dbReference>